<organism evidence="1 2">
    <name type="scientific">Meloidogyne enterolobii</name>
    <name type="common">Root-knot nematode worm</name>
    <name type="synonym">Meloidogyne mayaguensis</name>
    <dbReference type="NCBI Taxonomy" id="390850"/>
    <lineage>
        <taxon>Eukaryota</taxon>
        <taxon>Metazoa</taxon>
        <taxon>Ecdysozoa</taxon>
        <taxon>Nematoda</taxon>
        <taxon>Chromadorea</taxon>
        <taxon>Rhabditida</taxon>
        <taxon>Tylenchina</taxon>
        <taxon>Tylenchomorpha</taxon>
        <taxon>Tylenchoidea</taxon>
        <taxon>Meloidogynidae</taxon>
        <taxon>Meloidogyninae</taxon>
        <taxon>Meloidogyne</taxon>
    </lineage>
</organism>
<sequence>MVGFLKFNSRGWPNVSIVKFGVRISKGCECMGQGPTQANTFRFADRFFHKPKSFKMLE</sequence>
<reference evidence="1 2" key="1">
    <citation type="submission" date="2020-08" db="EMBL/GenBank/DDBJ databases">
        <authorList>
            <person name="Koutsovoulos G."/>
            <person name="Danchin GJ E."/>
        </authorList>
    </citation>
    <scope>NUCLEOTIDE SEQUENCE [LARGE SCALE GENOMIC DNA]</scope>
</reference>
<evidence type="ECO:0000313" key="2">
    <source>
        <dbReference type="Proteomes" id="UP000580250"/>
    </source>
</evidence>
<proteinExistence type="predicted"/>
<protein>
    <submittedName>
        <fullName evidence="1">Uncharacterized protein</fullName>
    </submittedName>
</protein>
<evidence type="ECO:0000313" key="1">
    <source>
        <dbReference type="EMBL" id="CAD2131817.1"/>
    </source>
</evidence>
<dbReference type="EMBL" id="CAJEWN010000011">
    <property type="protein sequence ID" value="CAD2131817.1"/>
    <property type="molecule type" value="Genomic_DNA"/>
</dbReference>
<dbReference type="AlphaFoldDB" id="A0A6V7TR37"/>
<name>A0A6V7TR37_MELEN</name>
<accession>A0A6V7TR37</accession>
<dbReference type="Proteomes" id="UP000580250">
    <property type="component" value="Unassembled WGS sequence"/>
</dbReference>
<comment type="caution">
    <text evidence="1">The sequence shown here is derived from an EMBL/GenBank/DDBJ whole genome shotgun (WGS) entry which is preliminary data.</text>
</comment>
<gene>
    <name evidence="1" type="ORF">MENT_LOCUS3418</name>
</gene>